<dbReference type="Pfam" id="PF07731">
    <property type="entry name" value="Cu-oxidase_2"/>
    <property type="match status" value="1"/>
</dbReference>
<feature type="domain" description="Plastocyanin-like" evidence="6">
    <location>
        <begin position="110"/>
        <end position="222"/>
    </location>
</feature>
<name>A0A9X2TAR0_9BACT</name>
<keyword evidence="1" id="KW-0479">Metal-binding</keyword>
<evidence type="ECO:0000313" key="7">
    <source>
        <dbReference type="EMBL" id="MCS3709719.1"/>
    </source>
</evidence>
<keyword evidence="3" id="KW-0186">Copper</keyword>
<evidence type="ECO:0000259" key="5">
    <source>
        <dbReference type="Pfam" id="PF07731"/>
    </source>
</evidence>
<dbReference type="GO" id="GO:0016491">
    <property type="term" value="F:oxidoreductase activity"/>
    <property type="evidence" value="ECO:0007669"/>
    <property type="project" value="UniProtKB-KW"/>
</dbReference>
<dbReference type="AlphaFoldDB" id="A0A9X2TAR0"/>
<evidence type="ECO:0000313" key="9">
    <source>
        <dbReference type="Proteomes" id="UP001155057"/>
    </source>
</evidence>
<evidence type="ECO:0000256" key="2">
    <source>
        <dbReference type="ARBA" id="ARBA00023002"/>
    </source>
</evidence>
<dbReference type="SUPFAM" id="SSF49503">
    <property type="entry name" value="Cupredoxins"/>
    <property type="match status" value="2"/>
</dbReference>
<keyword evidence="2" id="KW-0560">Oxidoreductase</keyword>
<evidence type="ECO:0000313" key="8">
    <source>
        <dbReference type="EMBL" id="MCS4122364.1"/>
    </source>
</evidence>
<dbReference type="EMBL" id="JANUAE010000004">
    <property type="protein sequence ID" value="MCS3709719.1"/>
    <property type="molecule type" value="Genomic_DNA"/>
</dbReference>
<feature type="region of interest" description="Disordered" evidence="4">
    <location>
        <begin position="35"/>
        <end position="63"/>
    </location>
</feature>
<dbReference type="PANTHER" id="PTHR11709">
    <property type="entry name" value="MULTI-COPPER OXIDASE"/>
    <property type="match status" value="1"/>
</dbReference>
<protein>
    <submittedName>
        <fullName evidence="7">FtsP/CotA-like multicopper oxidase with cupredoxin domain</fullName>
    </submittedName>
</protein>
<dbReference type="InterPro" id="IPR045087">
    <property type="entry name" value="Cu-oxidase_fam"/>
</dbReference>
<evidence type="ECO:0000259" key="6">
    <source>
        <dbReference type="Pfam" id="PF07732"/>
    </source>
</evidence>
<dbReference type="InterPro" id="IPR008972">
    <property type="entry name" value="Cupredoxin"/>
</dbReference>
<evidence type="ECO:0000256" key="4">
    <source>
        <dbReference type="SAM" id="MobiDB-lite"/>
    </source>
</evidence>
<feature type="domain" description="Plastocyanin-like" evidence="5">
    <location>
        <begin position="265"/>
        <end position="376"/>
    </location>
</feature>
<dbReference type="Proteomes" id="UP001155057">
    <property type="component" value="Unassembled WGS sequence"/>
</dbReference>
<accession>A0A9X2TAR0</accession>
<dbReference type="Gene3D" id="2.60.40.420">
    <property type="entry name" value="Cupredoxins - blue copper proteins"/>
    <property type="match status" value="2"/>
</dbReference>
<dbReference type="InterPro" id="IPR011706">
    <property type="entry name" value="Cu-oxidase_C"/>
</dbReference>
<dbReference type="GO" id="GO:0005507">
    <property type="term" value="F:copper ion binding"/>
    <property type="evidence" value="ECO:0007669"/>
    <property type="project" value="InterPro"/>
</dbReference>
<dbReference type="EMBL" id="JANUBL010000005">
    <property type="protein sequence ID" value="MCS4122364.1"/>
    <property type="molecule type" value="Genomic_DNA"/>
</dbReference>
<comment type="caution">
    <text evidence="7">The sequence shown here is derived from an EMBL/GenBank/DDBJ whole genome shotgun (WGS) entry which is preliminary data.</text>
</comment>
<dbReference type="Pfam" id="PF07732">
    <property type="entry name" value="Cu-oxidase_3"/>
    <property type="match status" value="1"/>
</dbReference>
<gene>
    <name evidence="8" type="ORF">GGP45_002724</name>
    <name evidence="7" type="ORF">GGP61_001323</name>
</gene>
<dbReference type="PANTHER" id="PTHR11709:SF394">
    <property type="entry name" value="FI03373P-RELATED"/>
    <property type="match status" value="1"/>
</dbReference>
<dbReference type="CDD" id="cd11024">
    <property type="entry name" value="CuRO_1_2DMCO_NIR_like"/>
    <property type="match status" value="1"/>
</dbReference>
<reference evidence="7" key="1">
    <citation type="submission" date="2022-08" db="EMBL/GenBank/DDBJ databases">
        <title>Genomic Encyclopedia of Type Strains, Phase V (KMG-V): Genome sequencing to study the core and pangenomes of soil and plant-associated prokaryotes.</title>
        <authorList>
            <person name="Whitman W."/>
        </authorList>
    </citation>
    <scope>NUCLEOTIDE SEQUENCE</scope>
    <source>
        <strain evidence="8">SP3026</strain>
        <strain evidence="7">SP3049</strain>
    </source>
</reference>
<organism evidence="7 9">
    <name type="scientific">Salinibacter ruber</name>
    <dbReference type="NCBI Taxonomy" id="146919"/>
    <lineage>
        <taxon>Bacteria</taxon>
        <taxon>Pseudomonadati</taxon>
        <taxon>Rhodothermota</taxon>
        <taxon>Rhodothermia</taxon>
        <taxon>Rhodothermales</taxon>
        <taxon>Salinibacteraceae</taxon>
        <taxon>Salinibacter</taxon>
    </lineage>
</organism>
<dbReference type="Proteomes" id="UP001155144">
    <property type="component" value="Unassembled WGS sequence"/>
</dbReference>
<evidence type="ECO:0000256" key="3">
    <source>
        <dbReference type="ARBA" id="ARBA00023008"/>
    </source>
</evidence>
<dbReference type="InterPro" id="IPR011707">
    <property type="entry name" value="Cu-oxidase-like_N"/>
</dbReference>
<dbReference type="RefSeq" id="WP_259040306.1">
    <property type="nucleotide sequence ID" value="NZ_JANTZO010000005.1"/>
</dbReference>
<proteinExistence type="predicted"/>
<evidence type="ECO:0000256" key="1">
    <source>
        <dbReference type="ARBA" id="ARBA00022723"/>
    </source>
</evidence>
<sequence length="390" mass="43800">MRKLLDRWFFSSVSRRDWLRASIASVAGLAGAGSLSASVSESPPQEENEAYDSAPAGPSRMHGQMRTVGSVDPARNGFDPMAMLTDFDYGETSTMDDGQTLREYRVVATDKEIEIAPGMTFPAWTYDNRVPGPTFRCVEGDRIRIEFVNAGSHPHTIHFHGIHSAKMDGVPNIGDGMIDPGDRTVYEFDAEPFGCHLYHCHSTPLKRHIHKGLYGAFIIDPDPANYEGEKREAAKARNHQYPECGEVSEMVMVMNGFDTNFDGDNEIYAANTVAFEFANRPIPVKPDQLQRVYLVNATEFDPINSFHLHANFFDYYDHGTSLVPDRETIDTVMQCQAQRGILEFSFEDFEPGQYMFHAHQSEFAELGWMGFFDVREDAPPLEEMGADLPA</sequence>